<dbReference type="VEuPathDB" id="TrichDB:TVAG_321210"/>
<reference evidence="1" key="1">
    <citation type="submission" date="2006-10" db="EMBL/GenBank/DDBJ databases">
        <authorList>
            <person name="Amadeo P."/>
            <person name="Zhao Q."/>
            <person name="Wortman J."/>
            <person name="Fraser-Liggett C."/>
            <person name="Carlton J."/>
        </authorList>
    </citation>
    <scope>NUCLEOTIDE SEQUENCE</scope>
    <source>
        <strain evidence="1">G3</strain>
    </source>
</reference>
<evidence type="ECO:0000313" key="2">
    <source>
        <dbReference type="Proteomes" id="UP000001542"/>
    </source>
</evidence>
<gene>
    <name evidence="1" type="ORF">TVAG_321210</name>
</gene>
<evidence type="ECO:0000313" key="1">
    <source>
        <dbReference type="EMBL" id="EAX98961.1"/>
    </source>
</evidence>
<keyword evidence="2" id="KW-1185">Reference proteome</keyword>
<dbReference type="Proteomes" id="UP000001542">
    <property type="component" value="Unassembled WGS sequence"/>
</dbReference>
<dbReference type="InterPro" id="IPR011989">
    <property type="entry name" value="ARM-like"/>
</dbReference>
<accession>A2F829</accession>
<dbReference type="RefSeq" id="XP_001311891.1">
    <property type="nucleotide sequence ID" value="XM_001311890.1"/>
</dbReference>
<protein>
    <submittedName>
        <fullName evidence="1">Uncharacterized protein</fullName>
    </submittedName>
</protein>
<dbReference type="SUPFAM" id="SSF48371">
    <property type="entry name" value="ARM repeat"/>
    <property type="match status" value="1"/>
</dbReference>
<reference evidence="1" key="2">
    <citation type="journal article" date="2007" name="Science">
        <title>Draft genome sequence of the sexually transmitted pathogen Trichomonas vaginalis.</title>
        <authorList>
            <person name="Carlton J.M."/>
            <person name="Hirt R.P."/>
            <person name="Silva J.C."/>
            <person name="Delcher A.L."/>
            <person name="Schatz M."/>
            <person name="Zhao Q."/>
            <person name="Wortman J.R."/>
            <person name="Bidwell S.L."/>
            <person name="Alsmark U.C.M."/>
            <person name="Besteiro S."/>
            <person name="Sicheritz-Ponten T."/>
            <person name="Noel C.J."/>
            <person name="Dacks J.B."/>
            <person name="Foster P.G."/>
            <person name="Simillion C."/>
            <person name="Van de Peer Y."/>
            <person name="Miranda-Saavedra D."/>
            <person name="Barton G.J."/>
            <person name="Westrop G.D."/>
            <person name="Mueller S."/>
            <person name="Dessi D."/>
            <person name="Fiori P.L."/>
            <person name="Ren Q."/>
            <person name="Paulsen I."/>
            <person name="Zhang H."/>
            <person name="Bastida-Corcuera F.D."/>
            <person name="Simoes-Barbosa A."/>
            <person name="Brown M.T."/>
            <person name="Hayes R.D."/>
            <person name="Mukherjee M."/>
            <person name="Okumura C.Y."/>
            <person name="Schneider R."/>
            <person name="Smith A.J."/>
            <person name="Vanacova S."/>
            <person name="Villalvazo M."/>
            <person name="Haas B.J."/>
            <person name="Pertea M."/>
            <person name="Feldblyum T.V."/>
            <person name="Utterback T.R."/>
            <person name="Shu C.L."/>
            <person name="Osoegawa K."/>
            <person name="de Jong P.J."/>
            <person name="Hrdy I."/>
            <person name="Horvathova L."/>
            <person name="Zubacova Z."/>
            <person name="Dolezal P."/>
            <person name="Malik S.B."/>
            <person name="Logsdon J.M. Jr."/>
            <person name="Henze K."/>
            <person name="Gupta A."/>
            <person name="Wang C.C."/>
            <person name="Dunne R.L."/>
            <person name="Upcroft J.A."/>
            <person name="Upcroft P."/>
            <person name="White O."/>
            <person name="Salzberg S.L."/>
            <person name="Tang P."/>
            <person name="Chiu C.-H."/>
            <person name="Lee Y.-S."/>
            <person name="Embley T.M."/>
            <person name="Coombs G.H."/>
            <person name="Mottram J.C."/>
            <person name="Tachezy J."/>
            <person name="Fraser-Liggett C.M."/>
            <person name="Johnson P.J."/>
        </authorList>
    </citation>
    <scope>NUCLEOTIDE SEQUENCE [LARGE SCALE GENOMIC DNA]</scope>
    <source>
        <strain evidence="1">G3</strain>
    </source>
</reference>
<dbReference type="InParanoid" id="A2F829"/>
<dbReference type="EMBL" id="DS113656">
    <property type="protein sequence ID" value="EAX98961.1"/>
    <property type="molecule type" value="Genomic_DNA"/>
</dbReference>
<dbReference type="KEGG" id="tva:4756764"/>
<proteinExistence type="predicted"/>
<dbReference type="Gene3D" id="1.25.10.10">
    <property type="entry name" value="Leucine-rich Repeat Variant"/>
    <property type="match status" value="1"/>
</dbReference>
<dbReference type="InterPro" id="IPR016024">
    <property type="entry name" value="ARM-type_fold"/>
</dbReference>
<sequence length="847" mass="94508">MDLSTVLSFLEARGSGNSEALAAEAEYLQSNPLQYFLGLANVIISDNVDHTLISRAMLSTKTPLQKIRDLNLDTTDTIALIEHQQTGLFQELTQKALNYASEMPNQSGNLLCNILVEFIINSGLNPDNFTAAVEIITTITSYWEKNKIDSLTTSFATAFDNLSDEVFIPDPEMYQPIMSFIISSLYIDTLTQDAQKKILTALLHIMSSIEAILNDEDNRGIILQVIESKVSIPSLKPICYKIYGKIARYAYSHFGDIAANVVLGANQYLSEPNITGVDQCAICNFFKQIARAELSYINNHLETYGIIEQVFPTIFMPIATISASDDSTDLPPENQALTPADEAINVLNIMTRVCPSVTLPIIVEFVQENISVETIGGKVTALGISYAAISLLENEALDDFTSLIIQSIADCLTSEIPRLVYFALITLSEIVNHYIQCKKYDVLLEPLTQMLPVILDYIENNVDSYITEAAIEIVIKMAEQKDKFPYTTDIFNKFIGVFESNDQSFVSTISSFIYIIIQEAANVQDVVNLVPTIVQLVLGTKDNEILKRNSGDIFYLLYIFLQHCFSAFDDHKVALIDALIADYVANQSCDSVNARVVSSIIFAIARDGSIAELQSQYGQIIGDICLYLLQRVGNPTDVSDGCIAIENLIKAKGFISDRLQDIVYTLNAVIPDHKYFPECMMNIVSLVNFLFQTSYSELFAKVGGVEILKLINSFVIEDESFATDSCDLLNNITALYTTLLEKYPENCLQWVDPMIAIMHKFSPAIDCAESDDYRDSFLVQICSFLKGFSEVFRDDGVNALRDALTNDEKFLAVIHMFFEVDRIASDARILFNQLEIPIPNEEEELGE</sequence>
<dbReference type="VEuPathDB" id="TrichDB:TVAGG3_0383550"/>
<name>A2F829_TRIV3</name>
<dbReference type="AlphaFoldDB" id="A2F829"/>
<organism evidence="1 2">
    <name type="scientific">Trichomonas vaginalis (strain ATCC PRA-98 / G3)</name>
    <dbReference type="NCBI Taxonomy" id="412133"/>
    <lineage>
        <taxon>Eukaryota</taxon>
        <taxon>Metamonada</taxon>
        <taxon>Parabasalia</taxon>
        <taxon>Trichomonadida</taxon>
        <taxon>Trichomonadidae</taxon>
        <taxon>Trichomonas</taxon>
    </lineage>
</organism>